<feature type="chain" id="PRO_5026763062" evidence="4">
    <location>
        <begin position="18"/>
        <end position="107"/>
    </location>
</feature>
<dbReference type="Pfam" id="PF00379">
    <property type="entry name" value="Chitin_bind_4"/>
    <property type="match status" value="1"/>
</dbReference>
<dbReference type="AlphaFoldDB" id="A0A6J2UG42"/>
<evidence type="ECO:0000256" key="2">
    <source>
        <dbReference type="PROSITE-ProRule" id="PRU00497"/>
    </source>
</evidence>
<sequence length="107" mass="11533">MQRLILFLALFITASFAVPAPQSDDSKAETTRLESENNGVDKYSFAYETSNGISRSEEGELKGGGAEGEGNISVQGTTSWTAPDGKKYELSFTADETGYHPTFKLVA</sequence>
<dbReference type="RefSeq" id="XP_030386077.1">
    <property type="nucleotide sequence ID" value="XM_030530217.1"/>
</dbReference>
<evidence type="ECO:0000256" key="4">
    <source>
        <dbReference type="SAM" id="SignalP"/>
    </source>
</evidence>
<protein>
    <submittedName>
        <fullName evidence="6">Endocuticle structural glycoprotein SgAbd-5</fullName>
    </submittedName>
</protein>
<accession>A0A6J2UG42</accession>
<dbReference type="GeneID" id="115632924"/>
<evidence type="ECO:0000256" key="3">
    <source>
        <dbReference type="SAM" id="MobiDB-lite"/>
    </source>
</evidence>
<dbReference type="GO" id="GO:0062129">
    <property type="term" value="C:chitin-based extracellular matrix"/>
    <property type="evidence" value="ECO:0007669"/>
    <property type="project" value="TreeGrafter"/>
</dbReference>
<dbReference type="PROSITE" id="PS00233">
    <property type="entry name" value="CHIT_BIND_RR_1"/>
    <property type="match status" value="1"/>
</dbReference>
<reference evidence="6" key="1">
    <citation type="submission" date="2025-08" db="UniProtKB">
        <authorList>
            <consortium name="RefSeq"/>
        </authorList>
    </citation>
    <scope>IDENTIFICATION</scope>
    <source>
        <strain evidence="6">11010-0011.00</strain>
        <tissue evidence="6">Whole body</tissue>
    </source>
</reference>
<feature type="region of interest" description="Disordered" evidence="3">
    <location>
        <begin position="53"/>
        <end position="78"/>
    </location>
</feature>
<dbReference type="OrthoDB" id="6629557at2759"/>
<name>A0A6J2UG42_DROLE</name>
<gene>
    <name evidence="6" type="primary">LOC115632924</name>
</gene>
<dbReference type="PRINTS" id="PR00947">
    <property type="entry name" value="CUTICLE"/>
</dbReference>
<evidence type="ECO:0000256" key="1">
    <source>
        <dbReference type="ARBA" id="ARBA00022460"/>
    </source>
</evidence>
<keyword evidence="5" id="KW-1185">Reference proteome</keyword>
<evidence type="ECO:0000313" key="5">
    <source>
        <dbReference type="Proteomes" id="UP000504634"/>
    </source>
</evidence>
<dbReference type="GO" id="GO:0008010">
    <property type="term" value="F:structural constituent of chitin-based larval cuticle"/>
    <property type="evidence" value="ECO:0007669"/>
    <property type="project" value="TreeGrafter"/>
</dbReference>
<dbReference type="PANTHER" id="PTHR10380">
    <property type="entry name" value="CUTICLE PROTEIN"/>
    <property type="match status" value="1"/>
</dbReference>
<dbReference type="InterPro" id="IPR000618">
    <property type="entry name" value="Insect_cuticle"/>
</dbReference>
<dbReference type="CTD" id="59158"/>
<dbReference type="Proteomes" id="UP000504634">
    <property type="component" value="Unplaced"/>
</dbReference>
<keyword evidence="1 2" id="KW-0193">Cuticle</keyword>
<proteinExistence type="predicted"/>
<evidence type="ECO:0000313" key="6">
    <source>
        <dbReference type="RefSeq" id="XP_030386077.1"/>
    </source>
</evidence>
<keyword evidence="4" id="KW-0732">Signal</keyword>
<organism evidence="5 6">
    <name type="scientific">Drosophila lebanonensis</name>
    <name type="common">Fruit fly</name>
    <name type="synonym">Scaptodrosophila lebanonensis</name>
    <dbReference type="NCBI Taxonomy" id="7225"/>
    <lineage>
        <taxon>Eukaryota</taxon>
        <taxon>Metazoa</taxon>
        <taxon>Ecdysozoa</taxon>
        <taxon>Arthropoda</taxon>
        <taxon>Hexapoda</taxon>
        <taxon>Insecta</taxon>
        <taxon>Pterygota</taxon>
        <taxon>Neoptera</taxon>
        <taxon>Endopterygota</taxon>
        <taxon>Diptera</taxon>
        <taxon>Brachycera</taxon>
        <taxon>Muscomorpha</taxon>
        <taxon>Ephydroidea</taxon>
        <taxon>Drosophilidae</taxon>
        <taxon>Scaptodrosophila</taxon>
    </lineage>
</organism>
<dbReference type="PANTHER" id="PTHR10380:SF237">
    <property type="entry name" value="CUTICULAR PROTEIN 65AU, ISOFORM A-RELATED"/>
    <property type="match status" value="1"/>
</dbReference>
<dbReference type="InterPro" id="IPR031311">
    <property type="entry name" value="CHIT_BIND_RR_consensus"/>
</dbReference>
<dbReference type="InterPro" id="IPR050468">
    <property type="entry name" value="Cuticle_Struct_Prot"/>
</dbReference>
<dbReference type="PROSITE" id="PS51155">
    <property type="entry name" value="CHIT_BIND_RR_2"/>
    <property type="match status" value="1"/>
</dbReference>
<feature type="signal peptide" evidence="4">
    <location>
        <begin position="1"/>
        <end position="17"/>
    </location>
</feature>